<gene>
    <name evidence="1" type="ORF">SAMN02745724_02050</name>
</gene>
<proteinExistence type="predicted"/>
<evidence type="ECO:0008006" key="3">
    <source>
        <dbReference type="Google" id="ProtNLM"/>
    </source>
</evidence>
<evidence type="ECO:0000313" key="1">
    <source>
        <dbReference type="EMBL" id="SFC58919.1"/>
    </source>
</evidence>
<name>A0A1I1KDJ1_9GAMM</name>
<protein>
    <recommendedName>
        <fullName evidence="3">DUF4824 domain-containing protein</fullName>
    </recommendedName>
</protein>
<dbReference type="OrthoDB" id="8557961at2"/>
<organism evidence="1 2">
    <name type="scientific">Pseudoalteromonas denitrificans DSM 6059</name>
    <dbReference type="NCBI Taxonomy" id="1123010"/>
    <lineage>
        <taxon>Bacteria</taxon>
        <taxon>Pseudomonadati</taxon>
        <taxon>Pseudomonadota</taxon>
        <taxon>Gammaproteobacteria</taxon>
        <taxon>Alteromonadales</taxon>
        <taxon>Pseudoalteromonadaceae</taxon>
        <taxon>Pseudoalteromonas</taxon>
    </lineage>
</organism>
<evidence type="ECO:0000313" key="2">
    <source>
        <dbReference type="Proteomes" id="UP000198862"/>
    </source>
</evidence>
<dbReference type="Pfam" id="PF16106">
    <property type="entry name" value="DUF4824"/>
    <property type="match status" value="1"/>
</dbReference>
<dbReference type="Proteomes" id="UP000198862">
    <property type="component" value="Unassembled WGS sequence"/>
</dbReference>
<dbReference type="InterPro" id="IPR032249">
    <property type="entry name" value="DUF4824"/>
</dbReference>
<dbReference type="RefSeq" id="WP_091983363.1">
    <property type="nucleotide sequence ID" value="NZ_FOLO01000012.1"/>
</dbReference>
<sequence>MKKYLLIGLFIILTTNMIVLAGVVFNRSGEPSSELTLTERELSFPYSYDKGENSGISLNLHWRTPSKKNEDSYAYSSKEIEISQSKLVELGFEPFNSENKFWSESQTLFWALEFDGNLYESELRKVQLNYQTALKEYESLSNKPNKHKKEKLKTRLDREKISNSRLFFVDVAADYEALASQFSDQKNILIVKGLTKPYFNKKTKQYSLLLRQLVIKKIMISVEYANIFNSLSQKDWSGIKEPRYKVDLKWGKRLEPWVLSINKMGKHISENQK</sequence>
<accession>A0A1I1KDJ1</accession>
<dbReference type="AlphaFoldDB" id="A0A1I1KDJ1"/>
<reference evidence="1 2" key="1">
    <citation type="submission" date="2016-10" db="EMBL/GenBank/DDBJ databases">
        <authorList>
            <person name="de Groot N.N."/>
        </authorList>
    </citation>
    <scope>NUCLEOTIDE SEQUENCE [LARGE SCALE GENOMIC DNA]</scope>
    <source>
        <strain evidence="1 2">DSM 6059</strain>
    </source>
</reference>
<keyword evidence="2" id="KW-1185">Reference proteome</keyword>
<dbReference type="EMBL" id="FOLO01000012">
    <property type="protein sequence ID" value="SFC58919.1"/>
    <property type="molecule type" value="Genomic_DNA"/>
</dbReference>